<evidence type="ECO:0000256" key="7">
    <source>
        <dbReference type="ARBA" id="ARBA00023136"/>
    </source>
</evidence>
<feature type="transmembrane region" description="Helical" evidence="8">
    <location>
        <begin position="194"/>
        <end position="213"/>
    </location>
</feature>
<keyword evidence="5 8" id="KW-0812">Transmembrane</keyword>
<keyword evidence="3" id="KW-0813">Transport</keyword>
<dbReference type="AlphaFoldDB" id="A0AAU7S4C2"/>
<evidence type="ECO:0000256" key="6">
    <source>
        <dbReference type="ARBA" id="ARBA00022989"/>
    </source>
</evidence>
<proteinExistence type="inferred from homology"/>
<feature type="transmembrane region" description="Helical" evidence="8">
    <location>
        <begin position="280"/>
        <end position="303"/>
    </location>
</feature>
<dbReference type="InterPro" id="IPR038770">
    <property type="entry name" value="Na+/solute_symporter_sf"/>
</dbReference>
<reference evidence="9" key="1">
    <citation type="submission" date="2024-06" db="EMBL/GenBank/DDBJ databases">
        <authorList>
            <person name="Li T."/>
            <person name="Gao R."/>
        </authorList>
    </citation>
    <scope>NUCLEOTIDE SEQUENCE</scope>
    <source>
        <strain evidence="9">ZPR3</strain>
        <plasmid evidence="9">unnamed2</plasmid>
    </source>
</reference>
<keyword evidence="6 8" id="KW-1133">Transmembrane helix</keyword>
<evidence type="ECO:0000256" key="5">
    <source>
        <dbReference type="ARBA" id="ARBA00022692"/>
    </source>
</evidence>
<keyword evidence="7 8" id="KW-0472">Membrane</keyword>
<dbReference type="RefSeq" id="WP_349962351.1">
    <property type="nucleotide sequence ID" value="NZ_CP157962.1"/>
</dbReference>
<feature type="transmembrane region" description="Helical" evidence="8">
    <location>
        <begin position="39"/>
        <end position="59"/>
    </location>
</feature>
<feature type="transmembrane region" description="Helical" evidence="8">
    <location>
        <begin position="66"/>
        <end position="88"/>
    </location>
</feature>
<evidence type="ECO:0000256" key="4">
    <source>
        <dbReference type="ARBA" id="ARBA00022475"/>
    </source>
</evidence>
<geneLocation type="plasmid" evidence="9">
    <name>unnamed2</name>
</geneLocation>
<feature type="transmembrane region" description="Helical" evidence="8">
    <location>
        <begin position="234"/>
        <end position="260"/>
    </location>
</feature>
<dbReference type="EMBL" id="CP157962">
    <property type="protein sequence ID" value="XBT97323.1"/>
    <property type="molecule type" value="Genomic_DNA"/>
</dbReference>
<feature type="transmembrane region" description="Helical" evidence="8">
    <location>
        <begin position="123"/>
        <end position="146"/>
    </location>
</feature>
<evidence type="ECO:0000256" key="3">
    <source>
        <dbReference type="ARBA" id="ARBA00022448"/>
    </source>
</evidence>
<sequence length="309" mass="32211">MNGAVLLALIPIVILISLGMILRIRQFLGDSFWPQAERLSYYLLLPCLFFDGLATANLQSLPVRELALTLIVSTIVVAGLVMVVRPLMKIDGPAFTSVFQGSVRFNNYVGITLAGGLFGAKGIALAAICNAAIVPTVNILCVLVFSRHGSAKLSGYGILKQLLGNPLVVASFGGIAFQSFGLAIPVGIEPAIRSLGSASLPIGLLCVGAALNFGRMRQWIGPVASSSIMKFLAMPAATAFVGMAIGLEGPALTMALLFQILPTASSAYVMARQLGGDAPLMAGIIAAQTVLALATMPLILAVVERFVVI</sequence>
<dbReference type="PANTHER" id="PTHR36838">
    <property type="entry name" value="AUXIN EFFLUX CARRIER FAMILY PROTEIN"/>
    <property type="match status" value="1"/>
</dbReference>
<gene>
    <name evidence="9" type="ORF">ABM479_29040</name>
</gene>
<dbReference type="GO" id="GO:0055085">
    <property type="term" value="P:transmembrane transport"/>
    <property type="evidence" value="ECO:0007669"/>
    <property type="project" value="InterPro"/>
</dbReference>
<comment type="similarity">
    <text evidence="2">Belongs to the auxin efflux carrier (TC 2.A.69) family.</text>
</comment>
<comment type="subcellular location">
    <subcellularLocation>
        <location evidence="1">Cell membrane</location>
        <topology evidence="1">Multi-pass membrane protein</topology>
    </subcellularLocation>
</comment>
<protein>
    <submittedName>
        <fullName evidence="9">AEC family transporter</fullName>
    </submittedName>
</protein>
<accession>A0AAU7S4C2</accession>
<dbReference type="Gene3D" id="1.20.1530.20">
    <property type="match status" value="1"/>
</dbReference>
<name>A0AAU7S4C2_9HYPH</name>
<dbReference type="Pfam" id="PF03547">
    <property type="entry name" value="Mem_trans"/>
    <property type="match status" value="1"/>
</dbReference>
<evidence type="ECO:0000256" key="8">
    <source>
        <dbReference type="SAM" id="Phobius"/>
    </source>
</evidence>
<dbReference type="InterPro" id="IPR004776">
    <property type="entry name" value="Mem_transp_PIN-like"/>
</dbReference>
<evidence type="ECO:0000313" key="9">
    <source>
        <dbReference type="EMBL" id="XBT97323.1"/>
    </source>
</evidence>
<keyword evidence="4" id="KW-1003">Cell membrane</keyword>
<organism evidence="9">
    <name type="scientific">Rhizobium sp. ZPR3</name>
    <dbReference type="NCBI Taxonomy" id="3158967"/>
    <lineage>
        <taxon>Bacteria</taxon>
        <taxon>Pseudomonadati</taxon>
        <taxon>Pseudomonadota</taxon>
        <taxon>Alphaproteobacteria</taxon>
        <taxon>Hyphomicrobiales</taxon>
        <taxon>Rhizobiaceae</taxon>
        <taxon>Rhizobium/Agrobacterium group</taxon>
        <taxon>Rhizobium</taxon>
    </lineage>
</organism>
<dbReference type="GO" id="GO:0005886">
    <property type="term" value="C:plasma membrane"/>
    <property type="evidence" value="ECO:0007669"/>
    <property type="project" value="UniProtKB-SubCell"/>
</dbReference>
<evidence type="ECO:0000256" key="2">
    <source>
        <dbReference type="ARBA" id="ARBA00010145"/>
    </source>
</evidence>
<evidence type="ECO:0000256" key="1">
    <source>
        <dbReference type="ARBA" id="ARBA00004651"/>
    </source>
</evidence>
<dbReference type="PANTHER" id="PTHR36838:SF4">
    <property type="entry name" value="AUXIN EFFLUX CARRIER FAMILY PROTEIN"/>
    <property type="match status" value="1"/>
</dbReference>
<keyword evidence="9" id="KW-0614">Plasmid</keyword>
<feature type="transmembrane region" description="Helical" evidence="8">
    <location>
        <begin position="167"/>
        <end position="188"/>
    </location>
</feature>